<sequence length="96" mass="11017">MTKAEKKVHLRGHITVPHDRLEQVRQALPAHISLTRAEVGCISFEVCEDANQPGRFEVSEVFANRAAFEAHQNRTKNSDWYRITQGIPREYIVTSE</sequence>
<feature type="domain" description="ABM" evidence="1">
    <location>
        <begin position="8"/>
        <end position="96"/>
    </location>
</feature>
<dbReference type="InterPro" id="IPR007138">
    <property type="entry name" value="ABM_dom"/>
</dbReference>
<evidence type="ECO:0000259" key="1">
    <source>
        <dbReference type="PROSITE" id="PS51725"/>
    </source>
</evidence>
<dbReference type="RefSeq" id="WP_010440338.1">
    <property type="nucleotide sequence ID" value="NZ_AEYW01000006.1"/>
</dbReference>
<dbReference type="OrthoDB" id="9797178at2"/>
<gene>
    <name evidence="2" type="ORF">CLV75_0761</name>
</gene>
<dbReference type="SUPFAM" id="SSF54909">
    <property type="entry name" value="Dimeric alpha+beta barrel"/>
    <property type="match status" value="1"/>
</dbReference>
<evidence type="ECO:0000313" key="3">
    <source>
        <dbReference type="Proteomes" id="UP000271700"/>
    </source>
</evidence>
<dbReference type="Gene3D" id="3.30.70.100">
    <property type="match status" value="1"/>
</dbReference>
<dbReference type="Proteomes" id="UP000271700">
    <property type="component" value="Unassembled WGS sequence"/>
</dbReference>
<keyword evidence="2" id="KW-0503">Monooxygenase</keyword>
<name>A0A497ZYT1_9RHOB</name>
<dbReference type="EMBL" id="RCCT01000001">
    <property type="protein sequence ID" value="RLK10775.1"/>
    <property type="molecule type" value="Genomic_DNA"/>
</dbReference>
<dbReference type="Pfam" id="PF03992">
    <property type="entry name" value="ABM"/>
    <property type="match status" value="1"/>
</dbReference>
<dbReference type="PROSITE" id="PS51725">
    <property type="entry name" value="ABM"/>
    <property type="match status" value="1"/>
</dbReference>
<dbReference type="InterPro" id="IPR011008">
    <property type="entry name" value="Dimeric_a/b-barrel"/>
</dbReference>
<dbReference type="AlphaFoldDB" id="A0A497ZYT1"/>
<keyword evidence="2" id="KW-0560">Oxidoreductase</keyword>
<dbReference type="GO" id="GO:0004497">
    <property type="term" value="F:monooxygenase activity"/>
    <property type="evidence" value="ECO:0007669"/>
    <property type="project" value="UniProtKB-KW"/>
</dbReference>
<dbReference type="STRING" id="981384.GCA_000192475_03430"/>
<accession>A0A497ZYT1</accession>
<proteinExistence type="predicted"/>
<protein>
    <submittedName>
        <fullName evidence="2">Antibiotic biosynthesis monooxygenase</fullName>
    </submittedName>
</protein>
<keyword evidence="3" id="KW-1185">Reference proteome</keyword>
<comment type="caution">
    <text evidence="2">The sequence shown here is derived from an EMBL/GenBank/DDBJ whole genome shotgun (WGS) entry which is preliminary data.</text>
</comment>
<evidence type="ECO:0000313" key="2">
    <source>
        <dbReference type="EMBL" id="RLK10775.1"/>
    </source>
</evidence>
<reference evidence="2 3" key="1">
    <citation type="submission" date="2018-10" db="EMBL/GenBank/DDBJ databases">
        <title>Genomic Encyclopedia of Archaeal and Bacterial Type Strains, Phase II (KMG-II): from individual species to whole genera.</title>
        <authorList>
            <person name="Goeker M."/>
        </authorList>
    </citation>
    <scope>NUCLEOTIDE SEQUENCE [LARGE SCALE GENOMIC DNA]</scope>
    <source>
        <strain evidence="2 3">DSM 29317</strain>
    </source>
</reference>
<organism evidence="2 3">
    <name type="scientific">Ruegeria conchae</name>
    <dbReference type="NCBI Taxonomy" id="981384"/>
    <lineage>
        <taxon>Bacteria</taxon>
        <taxon>Pseudomonadati</taxon>
        <taxon>Pseudomonadota</taxon>
        <taxon>Alphaproteobacteria</taxon>
        <taxon>Rhodobacterales</taxon>
        <taxon>Roseobacteraceae</taxon>
        <taxon>Ruegeria</taxon>
    </lineage>
</organism>